<keyword evidence="1 4" id="KW-0805">Transcription regulation</keyword>
<dbReference type="InterPro" id="IPR001437">
    <property type="entry name" value="Tscrpt_elong_fac_GreA/B_C"/>
</dbReference>
<dbReference type="InterPro" id="IPR006358">
    <property type="entry name" value="Tscrpt_elong_fac_GreB"/>
</dbReference>
<keyword evidence="8" id="KW-0648">Protein biosynthesis</keyword>
<accession>A0A369WAA9</accession>
<dbReference type="EMBL" id="QQOH01000006">
    <property type="protein sequence ID" value="RDE18119.1"/>
    <property type="molecule type" value="Genomic_DNA"/>
</dbReference>
<dbReference type="InterPro" id="IPR036953">
    <property type="entry name" value="GreA/GreB_C_sf"/>
</dbReference>
<dbReference type="NCBIfam" id="TIGR01461">
    <property type="entry name" value="greB"/>
    <property type="match status" value="1"/>
</dbReference>
<evidence type="ECO:0000256" key="5">
    <source>
        <dbReference type="RuleBase" id="RU000556"/>
    </source>
</evidence>
<dbReference type="GO" id="GO:0003677">
    <property type="term" value="F:DNA binding"/>
    <property type="evidence" value="ECO:0007669"/>
    <property type="project" value="UniProtKB-UniRule"/>
</dbReference>
<dbReference type="Pfam" id="PF03449">
    <property type="entry name" value="GreA_GreB_N"/>
    <property type="match status" value="1"/>
</dbReference>
<dbReference type="GO" id="GO:0003746">
    <property type="term" value="F:translation elongation factor activity"/>
    <property type="evidence" value="ECO:0007669"/>
    <property type="project" value="UniProtKB-KW"/>
</dbReference>
<dbReference type="AlphaFoldDB" id="A0A369WAA9"/>
<comment type="function">
    <text evidence="5">Necessary for efficient RNA polymerase transcription elongation past template-encoded arresting sites. The arresting sites in DNA have the property of trapping a certain fraction of elongating RNA polymerases that pass through, resulting in locked ternary complexes. Cleavage of the nascent transcript by cleavage factors such as GreA or GreB allows the resumption of elongation from the new 3'terminus. GreA releases sequences of 2 to 3 nucleotides.</text>
</comment>
<evidence type="ECO:0000256" key="2">
    <source>
        <dbReference type="ARBA" id="ARBA00023125"/>
    </source>
</evidence>
<evidence type="ECO:0000313" key="9">
    <source>
        <dbReference type="Proteomes" id="UP000253769"/>
    </source>
</evidence>
<dbReference type="InterPro" id="IPR028624">
    <property type="entry name" value="Tscrpt_elong_fac_GreA/B"/>
</dbReference>
<dbReference type="Gene3D" id="3.10.50.30">
    <property type="entry name" value="Transcription elongation factor, GreA/GreB, C-terminal domain"/>
    <property type="match status" value="1"/>
</dbReference>
<evidence type="ECO:0000259" key="7">
    <source>
        <dbReference type="Pfam" id="PF03449"/>
    </source>
</evidence>
<dbReference type="PANTHER" id="PTHR30437:SF6">
    <property type="entry name" value="TRANSCRIPTION ELONGATION FACTOR GREB"/>
    <property type="match status" value="1"/>
</dbReference>
<keyword evidence="2 4" id="KW-0238">DNA-binding</keyword>
<comment type="caution">
    <text evidence="8">The sequence shown here is derived from an EMBL/GenBank/DDBJ whole genome shotgun (WGS) entry which is preliminary data.</text>
</comment>
<dbReference type="InterPro" id="IPR022691">
    <property type="entry name" value="Tscrpt_elong_fac_GreA/B_N"/>
</dbReference>
<evidence type="ECO:0000256" key="4">
    <source>
        <dbReference type="HAMAP-Rule" id="MF_00930"/>
    </source>
</evidence>
<sequence length="168" mass="19501">MSRYRPPAKPSSKYITAEGERKLTEELKYLWKVKRPQVTEAVREAAAQGDRSENAEYIYGKKQLREIDRRVRYLSKRLEDITVVDRTPTDTDKVFFGAWVTLLDEEDHEVCYRIVGPDEIDTDKGYISMDAPLARALLKKSLDDEIEVQTPNGLKHYEIIKICYGQKS</sequence>
<dbReference type="RefSeq" id="WP_114697240.1">
    <property type="nucleotide sequence ID" value="NZ_QQOH01000006.1"/>
</dbReference>
<name>A0A369WAA9_9GAMM</name>
<dbReference type="SUPFAM" id="SSF46557">
    <property type="entry name" value="GreA transcript cleavage protein, N-terminal domain"/>
    <property type="match status" value="1"/>
</dbReference>
<dbReference type="GO" id="GO:0006354">
    <property type="term" value="P:DNA-templated transcription elongation"/>
    <property type="evidence" value="ECO:0007669"/>
    <property type="project" value="TreeGrafter"/>
</dbReference>
<dbReference type="HAMAP" id="MF_00930">
    <property type="entry name" value="GreB"/>
    <property type="match status" value="1"/>
</dbReference>
<dbReference type="InterPro" id="IPR023459">
    <property type="entry name" value="Tscrpt_elong_fac_GreA/B_fam"/>
</dbReference>
<dbReference type="NCBIfam" id="NF002506">
    <property type="entry name" value="PRK01885.1"/>
    <property type="match status" value="1"/>
</dbReference>
<dbReference type="PIRSF" id="PIRSF006092">
    <property type="entry name" value="GreA_GreB"/>
    <property type="match status" value="1"/>
</dbReference>
<dbReference type="InterPro" id="IPR036805">
    <property type="entry name" value="Tscrpt_elong_fac_GreA/B_N_sf"/>
</dbReference>
<evidence type="ECO:0000256" key="3">
    <source>
        <dbReference type="ARBA" id="ARBA00023163"/>
    </source>
</evidence>
<protein>
    <recommendedName>
        <fullName evidence="4">Transcription elongation factor GreB</fullName>
    </recommendedName>
    <alternativeName>
        <fullName evidence="4">Transcript cleavage factor GreB</fullName>
    </alternativeName>
</protein>
<evidence type="ECO:0000313" key="8">
    <source>
        <dbReference type="EMBL" id="RDE18119.1"/>
    </source>
</evidence>
<dbReference type="Proteomes" id="UP000253769">
    <property type="component" value="Unassembled WGS sequence"/>
</dbReference>
<evidence type="ECO:0000259" key="6">
    <source>
        <dbReference type="Pfam" id="PF01272"/>
    </source>
</evidence>
<proteinExistence type="inferred from homology"/>
<dbReference type="PROSITE" id="PS00829">
    <property type="entry name" value="GREAB_1"/>
    <property type="match status" value="1"/>
</dbReference>
<dbReference type="Gene3D" id="1.10.287.180">
    <property type="entry name" value="Transcription elongation factor, GreA/GreB, N-terminal domain"/>
    <property type="match status" value="1"/>
</dbReference>
<dbReference type="FunFam" id="3.10.50.30:FF:000001">
    <property type="entry name" value="Transcription elongation factor GreA"/>
    <property type="match status" value="1"/>
</dbReference>
<dbReference type="FunFam" id="1.10.287.180:FF:000001">
    <property type="entry name" value="Transcription elongation factor GreA"/>
    <property type="match status" value="1"/>
</dbReference>
<feature type="domain" description="Transcription elongation factor GreA/GreB C-terminal" evidence="6">
    <location>
        <begin position="91"/>
        <end position="163"/>
    </location>
</feature>
<gene>
    <name evidence="4" type="primary">greB</name>
    <name evidence="8" type="ORF">DV711_18560</name>
</gene>
<keyword evidence="3 4" id="KW-0804">Transcription</keyword>
<dbReference type="Pfam" id="PF01272">
    <property type="entry name" value="GreA_GreB"/>
    <property type="match status" value="1"/>
</dbReference>
<dbReference type="InterPro" id="IPR018151">
    <property type="entry name" value="TF_GreA/GreB_CS"/>
</dbReference>
<comment type="similarity">
    <text evidence="4">Belongs to the GreA/GreB family. GreB subfamily.</text>
</comment>
<feature type="domain" description="Transcription elongation factor GreA/GreB N-terminal" evidence="7">
    <location>
        <begin position="14"/>
        <end position="83"/>
    </location>
</feature>
<dbReference type="HAMAP" id="MF_00105">
    <property type="entry name" value="GreA_GreB"/>
    <property type="match status" value="1"/>
</dbReference>
<dbReference type="InterPro" id="IPR006359">
    <property type="entry name" value="Tscrpt_elong_fac_GreA"/>
</dbReference>
<dbReference type="SUPFAM" id="SSF54534">
    <property type="entry name" value="FKBP-like"/>
    <property type="match status" value="1"/>
</dbReference>
<keyword evidence="9" id="KW-1185">Reference proteome</keyword>
<dbReference type="PANTHER" id="PTHR30437">
    <property type="entry name" value="TRANSCRIPTION ELONGATION FACTOR GREA"/>
    <property type="match status" value="1"/>
</dbReference>
<dbReference type="GO" id="GO:0070063">
    <property type="term" value="F:RNA polymerase binding"/>
    <property type="evidence" value="ECO:0007669"/>
    <property type="project" value="InterPro"/>
</dbReference>
<comment type="function">
    <text evidence="4">Necessary for efficient RNA polymerase transcription elongation past template-encoded arresting sites. The arresting sites in DNA have the property of trapping a certain fraction of elongating RNA polymerases that pass through, resulting in locked ternary complexes. Cleavage of the nascent transcript by cleavage factors such as GreA or GreB allows the resumption of elongation from the new 3'terminus. GreB releases sequences of up to 9 nucleotides in length.</text>
</comment>
<keyword evidence="8" id="KW-0251">Elongation factor</keyword>
<evidence type="ECO:0000256" key="1">
    <source>
        <dbReference type="ARBA" id="ARBA00023015"/>
    </source>
</evidence>
<organism evidence="8 9">
    <name type="scientific">Motiliproteus coralliicola</name>
    <dbReference type="NCBI Taxonomy" id="2283196"/>
    <lineage>
        <taxon>Bacteria</taxon>
        <taxon>Pseudomonadati</taxon>
        <taxon>Pseudomonadota</taxon>
        <taxon>Gammaproteobacteria</taxon>
        <taxon>Oceanospirillales</taxon>
        <taxon>Oceanospirillaceae</taxon>
        <taxon>Motiliproteus</taxon>
    </lineage>
</organism>
<reference evidence="8 9" key="1">
    <citation type="submission" date="2018-07" db="EMBL/GenBank/DDBJ databases">
        <title>Motiliproteus coralliicola sp. nov., a bacterium isolated from Coral.</title>
        <authorList>
            <person name="Wang G."/>
        </authorList>
    </citation>
    <scope>NUCLEOTIDE SEQUENCE [LARGE SCALE GENOMIC DNA]</scope>
    <source>
        <strain evidence="8 9">C34</strain>
    </source>
</reference>
<dbReference type="OrthoDB" id="5511940at2"/>
<dbReference type="NCBIfam" id="TIGR01462">
    <property type="entry name" value="greA"/>
    <property type="match status" value="1"/>
</dbReference>
<dbReference type="GO" id="GO:0032784">
    <property type="term" value="P:regulation of DNA-templated transcription elongation"/>
    <property type="evidence" value="ECO:0007669"/>
    <property type="project" value="UniProtKB-UniRule"/>
</dbReference>